<organism evidence="2 3">
    <name type="scientific">Cordylochernes scorpioides</name>
    <dbReference type="NCBI Taxonomy" id="51811"/>
    <lineage>
        <taxon>Eukaryota</taxon>
        <taxon>Metazoa</taxon>
        <taxon>Ecdysozoa</taxon>
        <taxon>Arthropoda</taxon>
        <taxon>Chelicerata</taxon>
        <taxon>Arachnida</taxon>
        <taxon>Pseudoscorpiones</taxon>
        <taxon>Cheliferoidea</taxon>
        <taxon>Chernetidae</taxon>
        <taxon>Cordylochernes</taxon>
    </lineage>
</organism>
<dbReference type="Proteomes" id="UP001235939">
    <property type="component" value="Chromosome 03"/>
</dbReference>
<reference evidence="2 3" key="1">
    <citation type="submission" date="2022-01" db="EMBL/GenBank/DDBJ databases">
        <title>A chromosomal length assembly of Cordylochernes scorpioides.</title>
        <authorList>
            <person name="Zeh D."/>
            <person name="Zeh J."/>
        </authorList>
    </citation>
    <scope>NUCLEOTIDE SEQUENCE [LARGE SCALE GENOMIC DNA]</scope>
    <source>
        <strain evidence="2">IN4F17</strain>
        <tissue evidence="2">Whole Body</tissue>
    </source>
</reference>
<proteinExistence type="predicted"/>
<gene>
    <name evidence="2" type="ORF">LAZ67_3000366</name>
</gene>
<dbReference type="EMBL" id="CP092865">
    <property type="protein sequence ID" value="UYV64352.1"/>
    <property type="molecule type" value="Genomic_DNA"/>
</dbReference>
<evidence type="ECO:0000313" key="2">
    <source>
        <dbReference type="EMBL" id="UYV64352.1"/>
    </source>
</evidence>
<evidence type="ECO:0000256" key="1">
    <source>
        <dbReference type="SAM" id="MobiDB-lite"/>
    </source>
</evidence>
<keyword evidence="3" id="KW-1185">Reference proteome</keyword>
<feature type="region of interest" description="Disordered" evidence="1">
    <location>
        <begin position="1"/>
        <end position="24"/>
    </location>
</feature>
<accession>A0ABY6K9H4</accession>
<evidence type="ECO:0000313" key="3">
    <source>
        <dbReference type="Proteomes" id="UP001235939"/>
    </source>
</evidence>
<dbReference type="PANTHER" id="PTHR33198">
    <property type="entry name" value="ANK_REP_REGION DOMAIN-CONTAINING PROTEIN-RELATED"/>
    <property type="match status" value="1"/>
</dbReference>
<sequence length="207" mass="24267">MDPSDRSDTSRSPLMRKMSRSESMQLKKRNKWRRGWDVSMATTNSNYPRFREGEDLNCYLEQLEECFKLNKTLEADKVSVLLTSIDVNVYKTLRDLLVPSRPSDLKYKDLVEVLTNHLYPIKNKHYERYLFHKIVQKENEPVGKFVLRLKSQADKCKFTDINENLCDQFVSGCYDEATLKRLLSEPFLTFDSAINIANSVEAQRSHK</sequence>
<name>A0ABY6K9H4_9ARAC</name>
<protein>
    <recommendedName>
        <fullName evidence="4">Retrotransposon gag domain-containing protein</fullName>
    </recommendedName>
</protein>
<evidence type="ECO:0008006" key="4">
    <source>
        <dbReference type="Google" id="ProtNLM"/>
    </source>
</evidence>